<keyword evidence="1" id="KW-0436">Ligase</keyword>
<dbReference type="EMBL" id="CM045758">
    <property type="protein sequence ID" value="KAI8031165.1"/>
    <property type="molecule type" value="Genomic_DNA"/>
</dbReference>
<proteinExistence type="predicted"/>
<protein>
    <submittedName>
        <fullName evidence="1">E3 SUMO-protein ligase SIZ1</fullName>
    </submittedName>
</protein>
<comment type="caution">
    <text evidence="1">The sequence shown here is derived from an EMBL/GenBank/DDBJ whole genome shotgun (WGS) entry which is preliminary data.</text>
</comment>
<accession>A0ACC0IZN5</accession>
<evidence type="ECO:0000313" key="1">
    <source>
        <dbReference type="EMBL" id="KAI8031165.1"/>
    </source>
</evidence>
<dbReference type="Proteomes" id="UP001060215">
    <property type="component" value="Chromosome 1"/>
</dbReference>
<organism evidence="1 2">
    <name type="scientific">Camellia lanceoleosa</name>
    <dbReference type="NCBI Taxonomy" id="1840588"/>
    <lineage>
        <taxon>Eukaryota</taxon>
        <taxon>Viridiplantae</taxon>
        <taxon>Streptophyta</taxon>
        <taxon>Embryophyta</taxon>
        <taxon>Tracheophyta</taxon>
        <taxon>Spermatophyta</taxon>
        <taxon>Magnoliopsida</taxon>
        <taxon>eudicotyledons</taxon>
        <taxon>Gunneridae</taxon>
        <taxon>Pentapetalae</taxon>
        <taxon>asterids</taxon>
        <taxon>Ericales</taxon>
        <taxon>Theaceae</taxon>
        <taxon>Camellia</taxon>
    </lineage>
</organism>
<gene>
    <name evidence="1" type="ORF">LOK49_LG01G00556</name>
</gene>
<keyword evidence="2" id="KW-1185">Reference proteome</keyword>
<sequence>MDLVSTSKEKLACFRVKELKDVLMKLGLSTQGKKQDLVDRILDLLSNEVSNMHGLAKKNFIEKEGVAEIIDDVYRKLQGAGTTSASTNGDSFLEIDNMKPKEEVVEKEVRCPCCWSHPIKGNMIQCVDPQCRVLQHFSCVIIPEQCSEGIPSQFYCEICRINRADPFLVTVKLPLSPVKLITSNISTETISPHYVEKAFDLVSEDMDLLQNKEYDVQVWCIHLNDKVPFRMQWPLYTNLQVNGVQVKTFKRPESQLLGANGRDDGPMIASYVRKGTNQISLSVRDARRFCLGVRLVKKRTIEQILNLILEKQNCEPFEDALARVCRCIGGGVAMENEDSDSDLEVIVDCVTVNLRCPLSGSRIEIAARFRPCAHMGCFDLETFLRLNQLSRKWQCPICMKNYSVEDLTIDPYFNHITKMVKYCGEDTIEIDVKPDGSWRAKNVYQFKKLEQWHLPDEIIYVSTPEDGSTCVSMIELDGVGNFNLSANNGHEINTVPNNFDATTGTMNRNTCPSLGRLDVIVLSDSEEENANFTYPETVSITQAMKNGGHSFSAPSGTSNVYPEDPALDHGNDIEIYDQAFASGTRAGSQFQLFHTDNVSDALIDSDYTPVTSAPPIDGYALTSNCTIDPSRELVDSSVCHSDTEINDILCDLGNKPQTSNGFRGENLTSFGLGSNSSGGKNGATSNQLDLVNQFESDEALSPPPGMNDEVKSNGTIRCYGALSPPGINDEGKSNGTIRCYAAVTPPALSPPGMNDEVKSNGTIRCYALSPPPGMNDEVKLL</sequence>
<reference evidence="1 2" key="1">
    <citation type="journal article" date="2022" name="Plant J.">
        <title>Chromosome-level genome of Camellia lanceoleosa provides a valuable resource for understanding genome evolution and self-incompatibility.</title>
        <authorList>
            <person name="Gong W."/>
            <person name="Xiao S."/>
            <person name="Wang L."/>
            <person name="Liao Z."/>
            <person name="Chang Y."/>
            <person name="Mo W."/>
            <person name="Hu G."/>
            <person name="Li W."/>
            <person name="Zhao G."/>
            <person name="Zhu H."/>
            <person name="Hu X."/>
            <person name="Ji K."/>
            <person name="Xiang X."/>
            <person name="Song Q."/>
            <person name="Yuan D."/>
            <person name="Jin S."/>
            <person name="Zhang L."/>
        </authorList>
    </citation>
    <scope>NUCLEOTIDE SEQUENCE [LARGE SCALE GENOMIC DNA]</scope>
    <source>
        <strain evidence="1">SQ_2022a</strain>
    </source>
</reference>
<name>A0ACC0IZN5_9ERIC</name>
<evidence type="ECO:0000313" key="2">
    <source>
        <dbReference type="Proteomes" id="UP001060215"/>
    </source>
</evidence>